<evidence type="ECO:0000256" key="3">
    <source>
        <dbReference type="ARBA" id="ARBA00022737"/>
    </source>
</evidence>
<accession>A0A1X7UK42</accession>
<dbReference type="STRING" id="400682.A0A1X7UK42"/>
<dbReference type="EnsemblMetazoa" id="Aqu2.1.28345_001">
    <property type="protein sequence ID" value="Aqu2.1.28345_001"/>
    <property type="gene ID" value="Aqu2.1.28345"/>
</dbReference>
<feature type="compositionally biased region" description="Basic and acidic residues" evidence="5">
    <location>
        <begin position="471"/>
        <end position="491"/>
    </location>
</feature>
<dbReference type="PANTHER" id="PTHR46200:SF1">
    <property type="entry name" value="GATOR COMPLEX PROTEIN WDR24"/>
    <property type="match status" value="1"/>
</dbReference>
<dbReference type="GO" id="GO:0016239">
    <property type="term" value="P:positive regulation of macroautophagy"/>
    <property type="evidence" value="ECO:0007669"/>
    <property type="project" value="TreeGrafter"/>
</dbReference>
<organism evidence="6">
    <name type="scientific">Amphimedon queenslandica</name>
    <name type="common">Sponge</name>
    <dbReference type="NCBI Taxonomy" id="400682"/>
    <lineage>
        <taxon>Eukaryota</taxon>
        <taxon>Metazoa</taxon>
        <taxon>Porifera</taxon>
        <taxon>Demospongiae</taxon>
        <taxon>Heteroscleromorpha</taxon>
        <taxon>Haplosclerida</taxon>
        <taxon>Niphatidae</taxon>
        <taxon>Amphimedon</taxon>
    </lineage>
</organism>
<evidence type="ECO:0000256" key="4">
    <source>
        <dbReference type="ARBA" id="ARBA00040269"/>
    </source>
</evidence>
<dbReference type="eggNOG" id="KOG0269">
    <property type="taxonomic scope" value="Eukaryota"/>
</dbReference>
<dbReference type="InterPro" id="IPR001680">
    <property type="entry name" value="WD40_rpt"/>
</dbReference>
<dbReference type="InterPro" id="IPR037590">
    <property type="entry name" value="WDR24"/>
</dbReference>
<dbReference type="Gene3D" id="2.130.10.10">
    <property type="entry name" value="YVTN repeat-like/Quinoprotein amine dehydrogenase"/>
    <property type="match status" value="2"/>
</dbReference>
<dbReference type="SUPFAM" id="SSF50978">
    <property type="entry name" value="WD40 repeat-like"/>
    <property type="match status" value="1"/>
</dbReference>
<dbReference type="InterPro" id="IPR015943">
    <property type="entry name" value="WD40/YVTN_repeat-like_dom_sf"/>
</dbReference>
<keyword evidence="2" id="KW-0853">WD repeat</keyword>
<dbReference type="PANTHER" id="PTHR46200">
    <property type="entry name" value="GATOR COMPLEX PROTEIN WDR24"/>
    <property type="match status" value="1"/>
</dbReference>
<protein>
    <recommendedName>
        <fullName evidence="4">GATOR2 complex protein WDR24</fullName>
    </recommendedName>
</protein>
<dbReference type="AlphaFoldDB" id="A0A1X7UK42"/>
<dbReference type="GO" id="GO:1904263">
    <property type="term" value="P:positive regulation of TORC1 signaling"/>
    <property type="evidence" value="ECO:0007669"/>
    <property type="project" value="TreeGrafter"/>
</dbReference>
<evidence type="ECO:0000256" key="1">
    <source>
        <dbReference type="ARBA" id="ARBA00008134"/>
    </source>
</evidence>
<feature type="region of interest" description="Disordered" evidence="5">
    <location>
        <begin position="342"/>
        <end position="374"/>
    </location>
</feature>
<evidence type="ECO:0000256" key="5">
    <source>
        <dbReference type="SAM" id="MobiDB-lite"/>
    </source>
</evidence>
<keyword evidence="3" id="KW-0677">Repeat</keyword>
<dbReference type="GO" id="GO:0061700">
    <property type="term" value="C:GATOR2 complex"/>
    <property type="evidence" value="ECO:0007669"/>
    <property type="project" value="TreeGrafter"/>
</dbReference>
<dbReference type="InterPro" id="IPR036322">
    <property type="entry name" value="WD40_repeat_dom_sf"/>
</dbReference>
<comment type="similarity">
    <text evidence="1">Belongs to the WD repeat WDR24 family.</text>
</comment>
<evidence type="ECO:0000256" key="2">
    <source>
        <dbReference type="ARBA" id="ARBA00022574"/>
    </source>
</evidence>
<dbReference type="InParanoid" id="A0A1X7UK42"/>
<evidence type="ECO:0000313" key="6">
    <source>
        <dbReference type="EnsemblMetazoa" id="Aqu2.1.28345_001"/>
    </source>
</evidence>
<dbReference type="Pfam" id="PF00400">
    <property type="entry name" value="WD40"/>
    <property type="match status" value="3"/>
</dbReference>
<feature type="region of interest" description="Disordered" evidence="5">
    <location>
        <begin position="471"/>
        <end position="497"/>
    </location>
</feature>
<dbReference type="GO" id="GO:0005774">
    <property type="term" value="C:vacuolar membrane"/>
    <property type="evidence" value="ECO:0007669"/>
    <property type="project" value="TreeGrafter"/>
</dbReference>
<proteinExistence type="inferred from homology"/>
<reference evidence="6" key="1">
    <citation type="submission" date="2017-05" db="UniProtKB">
        <authorList>
            <consortium name="EnsemblMetazoa"/>
        </authorList>
    </citation>
    <scope>IDENTIFICATION</scope>
</reference>
<dbReference type="FunCoup" id="A0A1X7UK42">
    <property type="interactions" value="418"/>
</dbReference>
<sequence>MSSLIMRRGGGPQLNQKVTINLSSPANTICANKDGTRVAVAGRKIFIICDTTDQLKEVCNLRNLPQKQLNLNFSSNHVQWNPRDENQLATAPTNSAVVLWDLNKRTKSKLNHVYEEVHQRAVNRVCYHPRDANVLLSASQDCTIVCFDTRQKTVTSRYSGAESVRDVQYNHHNDHLFAACYESGVCQIWDRRHTDHALKTINAHSGPAYSCAWHLEQEHRIVSAGRDKMMKVYDTQTAQQRTKESYSVNALYSVARVRWRPQNRNHLSSCSHLLDSTVAVWDVRRPFIQFATFTEHTDVVTDFLWLSEDILISCVKDSKLVIQNMSDASHITDRATPVSISLRPDGTFASSTSDSNTQRTKSHSSNVPSRNPIQFRKHETDPYQQTFLCHTSYLHKYAKTEEKWLSDFKKCSKSFLIEGLPVDKLCDHNYQVCLDHGKDDAARTWLILKLLYCGMDPQVSTLGLTPLQLAREQEQPDSEKASLQDSSDKGNGETTNTMKDKGIHMYCMYYRN</sequence>
<dbReference type="OrthoDB" id="60955at2759"/>
<dbReference type="SMART" id="SM00320">
    <property type="entry name" value="WD40"/>
    <property type="match status" value="6"/>
</dbReference>
<feature type="compositionally biased region" description="Polar residues" evidence="5">
    <location>
        <begin position="348"/>
        <end position="372"/>
    </location>
</feature>
<dbReference type="GO" id="GO:0034198">
    <property type="term" value="P:cellular response to amino acid starvation"/>
    <property type="evidence" value="ECO:0007669"/>
    <property type="project" value="TreeGrafter"/>
</dbReference>
<name>A0A1X7UK42_AMPQE</name>
<dbReference type="GO" id="GO:0005829">
    <property type="term" value="C:cytosol"/>
    <property type="evidence" value="ECO:0007669"/>
    <property type="project" value="TreeGrafter"/>
</dbReference>